<dbReference type="EMBL" id="PKPP01018726">
    <property type="protein sequence ID" value="PWA36131.1"/>
    <property type="molecule type" value="Genomic_DNA"/>
</dbReference>
<evidence type="ECO:0000313" key="2">
    <source>
        <dbReference type="Proteomes" id="UP000245207"/>
    </source>
</evidence>
<comment type="caution">
    <text evidence="1">The sequence shown here is derived from an EMBL/GenBank/DDBJ whole genome shotgun (WGS) entry which is preliminary data.</text>
</comment>
<proteinExistence type="predicted"/>
<dbReference type="Proteomes" id="UP000245207">
    <property type="component" value="Unassembled WGS sequence"/>
</dbReference>
<protein>
    <submittedName>
        <fullName evidence="1">Uncharacterized protein</fullName>
    </submittedName>
</protein>
<organism evidence="1 2">
    <name type="scientific">Artemisia annua</name>
    <name type="common">Sweet wormwood</name>
    <dbReference type="NCBI Taxonomy" id="35608"/>
    <lineage>
        <taxon>Eukaryota</taxon>
        <taxon>Viridiplantae</taxon>
        <taxon>Streptophyta</taxon>
        <taxon>Embryophyta</taxon>
        <taxon>Tracheophyta</taxon>
        <taxon>Spermatophyta</taxon>
        <taxon>Magnoliopsida</taxon>
        <taxon>eudicotyledons</taxon>
        <taxon>Gunneridae</taxon>
        <taxon>Pentapetalae</taxon>
        <taxon>asterids</taxon>
        <taxon>campanulids</taxon>
        <taxon>Asterales</taxon>
        <taxon>Asteraceae</taxon>
        <taxon>Asteroideae</taxon>
        <taxon>Anthemideae</taxon>
        <taxon>Artemisiinae</taxon>
        <taxon>Artemisia</taxon>
    </lineage>
</organism>
<accession>A0A2U1KHD1</accession>
<name>A0A2U1KHD1_ARTAN</name>
<evidence type="ECO:0000313" key="1">
    <source>
        <dbReference type="EMBL" id="PWA36131.1"/>
    </source>
</evidence>
<reference evidence="1 2" key="1">
    <citation type="journal article" date="2018" name="Mol. Plant">
        <title>The genome of Artemisia annua provides insight into the evolution of Asteraceae family and artemisinin biosynthesis.</title>
        <authorList>
            <person name="Shen Q."/>
            <person name="Zhang L."/>
            <person name="Liao Z."/>
            <person name="Wang S."/>
            <person name="Yan T."/>
            <person name="Shi P."/>
            <person name="Liu M."/>
            <person name="Fu X."/>
            <person name="Pan Q."/>
            <person name="Wang Y."/>
            <person name="Lv Z."/>
            <person name="Lu X."/>
            <person name="Zhang F."/>
            <person name="Jiang W."/>
            <person name="Ma Y."/>
            <person name="Chen M."/>
            <person name="Hao X."/>
            <person name="Li L."/>
            <person name="Tang Y."/>
            <person name="Lv G."/>
            <person name="Zhou Y."/>
            <person name="Sun X."/>
            <person name="Brodelius P.E."/>
            <person name="Rose J.K.C."/>
            <person name="Tang K."/>
        </authorList>
    </citation>
    <scope>NUCLEOTIDE SEQUENCE [LARGE SCALE GENOMIC DNA]</scope>
    <source>
        <strain evidence="2">cv. Huhao1</strain>
        <tissue evidence="1">Leaf</tissue>
    </source>
</reference>
<gene>
    <name evidence="1" type="ORF">CTI12_AA602970</name>
</gene>
<sequence>MTLCRGNIGTFRLGHRSSDFSFLGTNSQASATAFLRAPSLISVALLVRAAIPSLVRMLPELVRQHQVSRWLFHQTWLCSPYCSIMGDISYAVFVDSHRIPSSLLFLCGFLYRDPAGMVLRFQQVREGPAIFKGMLYVPI</sequence>
<dbReference type="OrthoDB" id="10624247at2759"/>
<keyword evidence="2" id="KW-1185">Reference proteome</keyword>
<dbReference type="AlphaFoldDB" id="A0A2U1KHD1"/>